<protein>
    <submittedName>
        <fullName evidence="1">Uncharacterized protein</fullName>
    </submittedName>
</protein>
<proteinExistence type="predicted"/>
<name>A0ACC3AGH3_9EURO</name>
<keyword evidence="2" id="KW-1185">Reference proteome</keyword>
<accession>A0ACC3AGH3</accession>
<evidence type="ECO:0000313" key="1">
    <source>
        <dbReference type="EMBL" id="KAJ9662039.1"/>
    </source>
</evidence>
<reference evidence="1" key="1">
    <citation type="submission" date="2022-10" db="EMBL/GenBank/DDBJ databases">
        <title>Culturing micro-colonial fungi from biological soil crusts in the Mojave desert and describing Neophaeococcomyces mojavensis, and introducing the new genera and species Taxawa tesnikishii.</title>
        <authorList>
            <person name="Kurbessoian T."/>
            <person name="Stajich J.E."/>
        </authorList>
    </citation>
    <scope>NUCLEOTIDE SEQUENCE</scope>
    <source>
        <strain evidence="1">JES_112</strain>
    </source>
</reference>
<gene>
    <name evidence="1" type="ORF">H2198_001581</name>
</gene>
<dbReference type="EMBL" id="JAPDRQ010000018">
    <property type="protein sequence ID" value="KAJ9662039.1"/>
    <property type="molecule type" value="Genomic_DNA"/>
</dbReference>
<evidence type="ECO:0000313" key="2">
    <source>
        <dbReference type="Proteomes" id="UP001172386"/>
    </source>
</evidence>
<dbReference type="Proteomes" id="UP001172386">
    <property type="component" value="Unassembled WGS sequence"/>
</dbReference>
<sequence length="1250" mass="131277">MASTLVRHVLSSLIVACCVAQSQAGTISHGHLHNKKATAPLLIANDLPSGWAFSSCYTDSAQARTLTGSVYTSGTSMTQGSCVAYCGELNYGYAGTEYSGECYCGNSITSTGLPAALTDCNMGCSGNTTETCGGPNRLSLFYNNATSTAPATTNPRTSTGWVSIGCFSDGGPNARTLTFAQGVPDGPNGMTVEGCANACQAGGFSLAGVEYAQECYCGNAFSNGGGKEPDDSGCNMPCTGNTSEYCGGSNRLNVYDFNNAFPTSAIPTVAASTSSSTTAPTSAATSAALDWTYLGCYTDATHTRTLLNVQAANNAPTVETCIAACAKGGYTLAGVEFGGECWCDDTLHNGGGPAPDGSAGCNMACQGNAAEICGGSNRLSVYTPATLGWQSLGCYTDNVQTRTLTHGVQITGGGNKMTVELCQGACSAAGYKLAGVEYSGECYCDNAIMNGGILATDGRCNMACNGNQTETCGGPNGLNVYSLGTYNATTDATTTTAAPGAATSTASGTVATSLPTGWNYTGCYIDQTNGRIMMHQQPDNQQLTIESCVQICSGMGYSVAGIEYMYQCFCDNYLRNGATLSAEDSDCAMACTGNADEICGGPNLVSVYSDGEIQIYQPPKAQNSTGHWQYQGCLIDSSTGTRTFPHQLILADNNTAANCLGQCAAFGYMAGGMEYGEECYCGDEADIVAAGATLQPETDCNMACTGNGSYICGAGNRLSYYTWQGPAIQNWTFASGNDAGEYAFLIGAPVIPLITSVGLNGKVTFVEKFGTSPAMNSTGAYELDLSEVNNYTAAWRTMHVQTDVFCSAGLTLPDKVGRQINIGGWSDVSTYGIRLYWPDGSPGVPSVNDWQENPNELSLKAGRWYPTAMIMSNGSILVMGGEDGSNGAPVPSLELLPNPNNVAPMYCDYLARTDPYNLYPFMAVMPSGDIFVSYYNEARLLDPVSLNTKKTLPNIPGAVNNFLAGRTYPLEGTSMLMPQYSPYTDLLTVLICGGSVPGPNLPVALDNCVSIQPDSNNATWQLERMPSRRVISCMTALPDGTYLILNGGSYGVAGFGLASQPNHNAVLYDPSKPVNERMTVMANTTVDRLYHSEAILLQDGRVLVSGSDPEDPRFVQEYRVETFLPPYLLNGLPQPTFTINQTDWSYGQSYSFVVTSGSTANLKVSLMGSESSTHGNSMGQRTIFPAVSCSGNICLVTAPPDNKVCPPGWFQMFVLDGPTPSHSSWVRIGGDPAALGNWPANLPDFTVPGI</sequence>
<organism evidence="1 2">
    <name type="scientific">Neophaeococcomyces mojaviensis</name>
    <dbReference type="NCBI Taxonomy" id="3383035"/>
    <lineage>
        <taxon>Eukaryota</taxon>
        <taxon>Fungi</taxon>
        <taxon>Dikarya</taxon>
        <taxon>Ascomycota</taxon>
        <taxon>Pezizomycotina</taxon>
        <taxon>Eurotiomycetes</taxon>
        <taxon>Chaetothyriomycetidae</taxon>
        <taxon>Chaetothyriales</taxon>
        <taxon>Chaetothyriales incertae sedis</taxon>
        <taxon>Neophaeococcomyces</taxon>
    </lineage>
</organism>
<comment type="caution">
    <text evidence="1">The sequence shown here is derived from an EMBL/GenBank/DDBJ whole genome shotgun (WGS) entry which is preliminary data.</text>
</comment>